<sequence length="595" mass="67490">MVEQDTRCWICLCSGDERPPMGSLSDSHDWVHPCKCSLVAHRKCLLEWVSRNYLDYKNEMLSEFNNDGQNIWFSSINFSDAYSWLHSAAGMFPPLNWIRVQSFGTGTFVEEPRSFNPMEVGRVFAAEGIDESIINNVAEAMEAGTRDFPFAENWSLRKSRRLVINTVCPQCNTSIILKTNNGLVVPVSVAVSKSLNWIAKTVTQTTILGTVGGSLLFSFGGLLTSWGLRILATLAPESTILKLLDLSHASSLYQAFQNNQIGFRQVVLMGLTPIYLLSFMFDNRFMSWPKRLYPLLFLKPGESLELNVKRFLLLQYPLQVLNGTFKGIVYNPIYFSWVHRVRPYFVSDRMSLQQLRLYEAEQQYLESRRELQNGHHDSGNILSRLLNPFGLADGGPIEQGINARRLTMLTRFDYSQALVETSFWEKIGTAMLWPMAGKLIHGAALSKSSWFKHFLSQSTSTPNDGLYLGNLVGCCVAVILKDLAHFLVTWRRVKQLQSMEVMEYMSPEWEYVLNRKTGQILNQLGALGEDEESHAILDEHVNNMLSGKYREQWDELSVSIHTLAGKVNFFRHLAMKMGIERSSALKKGTKSGIVG</sequence>
<keyword evidence="3" id="KW-0479">Metal-binding</keyword>
<keyword evidence="5" id="KW-0862">Zinc</keyword>
<evidence type="ECO:0000256" key="6">
    <source>
        <dbReference type="ARBA" id="ARBA00022989"/>
    </source>
</evidence>
<dbReference type="RefSeq" id="XP_022628735.1">
    <property type="nucleotide sequence ID" value="XM_022772408.1"/>
</dbReference>
<dbReference type="GO" id="GO:0008270">
    <property type="term" value="F:zinc ion binding"/>
    <property type="evidence" value="ECO:0007669"/>
    <property type="project" value="UniProtKB-KW"/>
</dbReference>
<evidence type="ECO:0000256" key="4">
    <source>
        <dbReference type="ARBA" id="ARBA00022771"/>
    </source>
</evidence>
<proteinExistence type="predicted"/>
<dbReference type="OrthoDB" id="5817083at2759"/>
<name>A0A0C7MXW2_9SACH</name>
<evidence type="ECO:0000256" key="7">
    <source>
        <dbReference type="ARBA" id="ARBA00023136"/>
    </source>
</evidence>
<organism evidence="9 10">
    <name type="scientific">Lachancea lanzarotensis</name>
    <dbReference type="NCBI Taxonomy" id="1245769"/>
    <lineage>
        <taxon>Eukaryota</taxon>
        <taxon>Fungi</taxon>
        <taxon>Dikarya</taxon>
        <taxon>Ascomycota</taxon>
        <taxon>Saccharomycotina</taxon>
        <taxon>Saccharomycetes</taxon>
        <taxon>Saccharomycetales</taxon>
        <taxon>Saccharomycetaceae</taxon>
        <taxon>Lachancea</taxon>
    </lineage>
</organism>
<reference evidence="9 10" key="1">
    <citation type="submission" date="2014-12" db="EMBL/GenBank/DDBJ databases">
        <authorList>
            <person name="Neuveglise Cecile"/>
        </authorList>
    </citation>
    <scope>NUCLEOTIDE SEQUENCE [LARGE SCALE GENOMIC DNA]</scope>
    <source>
        <strain evidence="9 10">CBS 12615</strain>
    </source>
</reference>
<evidence type="ECO:0000313" key="9">
    <source>
        <dbReference type="EMBL" id="CEP62509.1"/>
    </source>
</evidence>
<keyword evidence="2" id="KW-0812">Transmembrane</keyword>
<evidence type="ECO:0000256" key="3">
    <source>
        <dbReference type="ARBA" id="ARBA00022723"/>
    </source>
</evidence>
<keyword evidence="6" id="KW-1133">Transmembrane helix</keyword>
<dbReference type="PROSITE" id="PS51292">
    <property type="entry name" value="ZF_RING_CH"/>
    <property type="match status" value="1"/>
</dbReference>
<dbReference type="InterPro" id="IPR011016">
    <property type="entry name" value="Znf_RING-CH"/>
</dbReference>
<dbReference type="InterPro" id="IPR013083">
    <property type="entry name" value="Znf_RING/FYVE/PHD"/>
</dbReference>
<dbReference type="HOGENOM" id="CLU_567523_0_0_1"/>
<dbReference type="Gene3D" id="3.30.40.10">
    <property type="entry name" value="Zinc/RING finger domain, C3HC4 (zinc finger)"/>
    <property type="match status" value="1"/>
</dbReference>
<evidence type="ECO:0000256" key="1">
    <source>
        <dbReference type="ARBA" id="ARBA00004141"/>
    </source>
</evidence>
<comment type="subcellular location">
    <subcellularLocation>
        <location evidence="1">Membrane</location>
        <topology evidence="1">Multi-pass membrane protein</topology>
    </subcellularLocation>
</comment>
<accession>A0A0C7MXW2</accession>
<evidence type="ECO:0000313" key="10">
    <source>
        <dbReference type="Proteomes" id="UP000054304"/>
    </source>
</evidence>
<keyword evidence="7" id="KW-0472">Membrane</keyword>
<evidence type="ECO:0000256" key="5">
    <source>
        <dbReference type="ARBA" id="ARBA00022833"/>
    </source>
</evidence>
<feature type="domain" description="RING-CH-type" evidence="8">
    <location>
        <begin position="1"/>
        <end position="68"/>
    </location>
</feature>
<gene>
    <name evidence="9" type="ORF">LALA0_S05e07228g</name>
</gene>
<keyword evidence="10" id="KW-1185">Reference proteome</keyword>
<dbReference type="GeneID" id="34685979"/>
<dbReference type="SUPFAM" id="SSF57850">
    <property type="entry name" value="RING/U-box"/>
    <property type="match status" value="1"/>
</dbReference>
<dbReference type="GO" id="GO:0016020">
    <property type="term" value="C:membrane"/>
    <property type="evidence" value="ECO:0007669"/>
    <property type="project" value="UniProtKB-SubCell"/>
</dbReference>
<dbReference type="Pfam" id="PF12906">
    <property type="entry name" value="RINGv"/>
    <property type="match status" value="1"/>
</dbReference>
<dbReference type="PANTHER" id="PTHR46283">
    <property type="entry name" value="E3 UBIQUITIN-PROTEIN LIGASE MARCH5"/>
    <property type="match status" value="1"/>
</dbReference>
<keyword evidence="4" id="KW-0863">Zinc-finger</keyword>
<dbReference type="Proteomes" id="UP000054304">
    <property type="component" value="Unassembled WGS sequence"/>
</dbReference>
<protein>
    <submittedName>
        <fullName evidence="9">LALA0S05e07228g1_1</fullName>
    </submittedName>
</protein>
<evidence type="ECO:0000256" key="2">
    <source>
        <dbReference type="ARBA" id="ARBA00022692"/>
    </source>
</evidence>
<dbReference type="AlphaFoldDB" id="A0A0C7MXW2"/>
<dbReference type="EMBL" id="LN736364">
    <property type="protein sequence ID" value="CEP62509.1"/>
    <property type="molecule type" value="Genomic_DNA"/>
</dbReference>
<evidence type="ECO:0000259" key="8">
    <source>
        <dbReference type="PROSITE" id="PS51292"/>
    </source>
</evidence>